<dbReference type="EMBL" id="ML735293">
    <property type="protein sequence ID" value="KAE8387398.1"/>
    <property type="molecule type" value="Genomic_DNA"/>
</dbReference>
<evidence type="ECO:0000313" key="2">
    <source>
        <dbReference type="EMBL" id="KAE8387398.1"/>
    </source>
</evidence>
<sequence>MGSTSLIINLLILHDIRLTLTNIILQRKSTTSNLKPYGGNLHQVSSFSCLESSQLATGDSYGCHMGACTVCNDEKENSPP</sequence>
<organism evidence="2">
    <name type="scientific">Petromyces alliaceus</name>
    <name type="common">Aspergillus alliaceus</name>
    <dbReference type="NCBI Taxonomy" id="209559"/>
    <lineage>
        <taxon>Eukaryota</taxon>
        <taxon>Fungi</taxon>
        <taxon>Dikarya</taxon>
        <taxon>Ascomycota</taxon>
        <taxon>Pezizomycotina</taxon>
        <taxon>Eurotiomycetes</taxon>
        <taxon>Eurotiomycetidae</taxon>
        <taxon>Eurotiales</taxon>
        <taxon>Aspergillaceae</taxon>
        <taxon>Aspergillus</taxon>
        <taxon>Aspergillus subgen. Circumdati</taxon>
    </lineage>
</organism>
<name>A0A5N7C0L5_PETAA</name>
<accession>A0A5N7C0L5</accession>
<dbReference type="Proteomes" id="UP000326877">
    <property type="component" value="Unassembled WGS sequence"/>
</dbReference>
<dbReference type="AlphaFoldDB" id="A0A5N7C0L5"/>
<keyword evidence="1" id="KW-0732">Signal</keyword>
<feature type="chain" id="PRO_5024896188" evidence="1">
    <location>
        <begin position="22"/>
        <end position="80"/>
    </location>
</feature>
<gene>
    <name evidence="2" type="ORF">BDV23DRAFT_161124</name>
</gene>
<protein>
    <submittedName>
        <fullName evidence="2">Uncharacterized protein</fullName>
    </submittedName>
</protein>
<evidence type="ECO:0000256" key="1">
    <source>
        <dbReference type="SAM" id="SignalP"/>
    </source>
</evidence>
<feature type="signal peptide" evidence="1">
    <location>
        <begin position="1"/>
        <end position="21"/>
    </location>
</feature>
<reference evidence="2" key="1">
    <citation type="submission" date="2019-04" db="EMBL/GenBank/DDBJ databases">
        <title>Friends and foes A comparative genomics studyof 23 Aspergillus species from section Flavi.</title>
        <authorList>
            <consortium name="DOE Joint Genome Institute"/>
            <person name="Kjaerbolling I."/>
            <person name="Vesth T."/>
            <person name="Frisvad J.C."/>
            <person name="Nybo J.L."/>
            <person name="Theobald S."/>
            <person name="Kildgaard S."/>
            <person name="Isbrandt T."/>
            <person name="Kuo A."/>
            <person name="Sato A."/>
            <person name="Lyhne E.K."/>
            <person name="Kogle M.E."/>
            <person name="Wiebenga A."/>
            <person name="Kun R.S."/>
            <person name="Lubbers R.J."/>
            <person name="Makela M.R."/>
            <person name="Barry K."/>
            <person name="Chovatia M."/>
            <person name="Clum A."/>
            <person name="Daum C."/>
            <person name="Haridas S."/>
            <person name="He G."/>
            <person name="LaButti K."/>
            <person name="Lipzen A."/>
            <person name="Mondo S."/>
            <person name="Riley R."/>
            <person name="Salamov A."/>
            <person name="Simmons B.A."/>
            <person name="Magnuson J.K."/>
            <person name="Henrissat B."/>
            <person name="Mortensen U.H."/>
            <person name="Larsen T.O."/>
            <person name="Devries R.P."/>
            <person name="Grigoriev I.V."/>
            <person name="Machida M."/>
            <person name="Baker S.E."/>
            <person name="Andersen M.R."/>
        </authorList>
    </citation>
    <scope>NUCLEOTIDE SEQUENCE [LARGE SCALE GENOMIC DNA]</scope>
    <source>
        <strain evidence="2">IBT 14317</strain>
    </source>
</reference>
<proteinExistence type="predicted"/>